<dbReference type="Proteomes" id="UP001159042">
    <property type="component" value="Unassembled WGS sequence"/>
</dbReference>
<evidence type="ECO:0008006" key="3">
    <source>
        <dbReference type="Google" id="ProtNLM"/>
    </source>
</evidence>
<evidence type="ECO:0000313" key="1">
    <source>
        <dbReference type="EMBL" id="KAJ8911105.1"/>
    </source>
</evidence>
<dbReference type="PANTHER" id="PTHR45749:SF14">
    <property type="entry name" value="TTF-TYPE DOMAIN-CONTAINING PROTEIN"/>
    <property type="match status" value="1"/>
</dbReference>
<evidence type="ECO:0000313" key="2">
    <source>
        <dbReference type="Proteomes" id="UP001159042"/>
    </source>
</evidence>
<organism evidence="1 2">
    <name type="scientific">Exocentrus adspersus</name>
    <dbReference type="NCBI Taxonomy" id="1586481"/>
    <lineage>
        <taxon>Eukaryota</taxon>
        <taxon>Metazoa</taxon>
        <taxon>Ecdysozoa</taxon>
        <taxon>Arthropoda</taxon>
        <taxon>Hexapoda</taxon>
        <taxon>Insecta</taxon>
        <taxon>Pterygota</taxon>
        <taxon>Neoptera</taxon>
        <taxon>Endopterygota</taxon>
        <taxon>Coleoptera</taxon>
        <taxon>Polyphaga</taxon>
        <taxon>Cucujiformia</taxon>
        <taxon>Chrysomeloidea</taxon>
        <taxon>Cerambycidae</taxon>
        <taxon>Lamiinae</taxon>
        <taxon>Acanthocinini</taxon>
        <taxon>Exocentrus</taxon>
    </lineage>
</organism>
<reference evidence="1 2" key="1">
    <citation type="journal article" date="2023" name="Insect Mol. Biol.">
        <title>Genome sequencing provides insights into the evolution of gene families encoding plant cell wall-degrading enzymes in longhorned beetles.</title>
        <authorList>
            <person name="Shin N.R."/>
            <person name="Okamura Y."/>
            <person name="Kirsch R."/>
            <person name="Pauchet Y."/>
        </authorList>
    </citation>
    <scope>NUCLEOTIDE SEQUENCE [LARGE SCALE GENOMIC DNA]</scope>
    <source>
        <strain evidence="1">EAD_L_NR</strain>
    </source>
</reference>
<dbReference type="AlphaFoldDB" id="A0AAV8VAP2"/>
<protein>
    <recommendedName>
        <fullName evidence="3">DUF4371 domain-containing protein</fullName>
    </recommendedName>
</protein>
<accession>A0AAV8VAP2</accession>
<comment type="caution">
    <text evidence="1">The sequence shown here is derived from an EMBL/GenBank/DDBJ whole genome shotgun (WGS) entry which is preliminary data.</text>
</comment>
<proteinExistence type="predicted"/>
<gene>
    <name evidence="1" type="ORF">NQ315_003367</name>
</gene>
<dbReference type="EMBL" id="JANEYG010000216">
    <property type="protein sequence ID" value="KAJ8911105.1"/>
    <property type="molecule type" value="Genomic_DNA"/>
</dbReference>
<name>A0AAV8VAP2_9CUCU</name>
<keyword evidence="2" id="KW-1185">Reference proteome</keyword>
<dbReference type="PANTHER" id="PTHR45749">
    <property type="match status" value="1"/>
</dbReference>
<sequence>MGKIFCSICKNAYDSKVPLPSSVSDQKSINSFVVEGFCNWKKATERFKIHESSTMHKASLYAKINTESGTNVAASLSKGLAIRGHTDESSNLCTLLKLRAEDSPELSSWLGRTKYKWLSHDVINEIIHLFSENIIENILTNVRHAKYYSIMIDETQDMATREQVSICIRVLRDGHNNSRSAIQNHSRCFT</sequence>